<dbReference type="EMBL" id="CP000319">
    <property type="protein sequence ID" value="ABE64682.1"/>
    <property type="molecule type" value="Genomic_DNA"/>
</dbReference>
<gene>
    <name evidence="2" type="ordered locus">Nham_3437</name>
    <name evidence="3" type="ordered locus">Nham_4013</name>
</gene>
<dbReference type="eggNOG" id="COG3335">
    <property type="taxonomic scope" value="Bacteria"/>
</dbReference>
<dbReference type="NCBIfam" id="NF033545">
    <property type="entry name" value="transpos_IS630"/>
    <property type="match status" value="1"/>
</dbReference>
<dbReference type="GO" id="GO:0003676">
    <property type="term" value="F:nucleic acid binding"/>
    <property type="evidence" value="ECO:0007669"/>
    <property type="project" value="InterPro"/>
</dbReference>
<sequence>MRKQRERLIFIDETGTTTKMVRQRGRSLKGTRLNSKAPFGHWGTQTFVAGLKCDGLVAPWVIDAPMNRIIFETYVDTQLAPALRPGDVVILDNLSSHKSEKAEKAIRARGAWLLFLPPYSPDLNPIEMAFAKLKAHLRAAAARTIDALWKAIGNICALFSPQECSNYFKAAGYGFN</sequence>
<feature type="domain" description="Tc1-like transposase DDE" evidence="1">
    <location>
        <begin position="7"/>
        <end position="148"/>
    </location>
</feature>
<evidence type="ECO:0000313" key="4">
    <source>
        <dbReference type="Proteomes" id="UP000001953"/>
    </source>
</evidence>
<reference evidence="3 4" key="1">
    <citation type="submission" date="2006-03" db="EMBL/GenBank/DDBJ databases">
        <title>Complete sequence of chromosome of Nitrobacter hamburgensis X14.</title>
        <authorList>
            <consortium name="US DOE Joint Genome Institute"/>
            <person name="Copeland A."/>
            <person name="Lucas S."/>
            <person name="Lapidus A."/>
            <person name="Barry K."/>
            <person name="Detter J.C."/>
            <person name="Glavina del Rio T."/>
            <person name="Hammon N."/>
            <person name="Israni S."/>
            <person name="Dalin E."/>
            <person name="Tice H."/>
            <person name="Pitluck S."/>
            <person name="Chain P."/>
            <person name="Malfatti S."/>
            <person name="Shin M."/>
            <person name="Vergez L."/>
            <person name="Schmutz J."/>
            <person name="Larimer F."/>
            <person name="Land M."/>
            <person name="Hauser L."/>
            <person name="Kyrpides N."/>
            <person name="Ivanova N."/>
            <person name="Ward B."/>
            <person name="Arp D."/>
            <person name="Klotz M."/>
            <person name="Stein L."/>
            <person name="O'Mullan G."/>
            <person name="Starkenburg S."/>
            <person name="Sayavedra L."/>
            <person name="Poret-Peterson A.T."/>
            <person name="Gentry M.E."/>
            <person name="Bruce D."/>
            <person name="Richardson P."/>
        </authorList>
    </citation>
    <scope>NUCLEOTIDE SEQUENCE [LARGE SCALE GENOMIC DNA]</scope>
    <source>
        <strain evidence="4">DSM 10229 / NCIMB 13809 / X14</strain>
        <strain evidence="3">X14</strain>
    </source>
</reference>
<dbReference type="PANTHER" id="PTHR46564:SF1">
    <property type="entry name" value="TRANSPOSASE"/>
    <property type="match status" value="1"/>
</dbReference>
<dbReference type="Gene3D" id="3.30.420.10">
    <property type="entry name" value="Ribonuclease H-like superfamily/Ribonuclease H"/>
    <property type="match status" value="1"/>
</dbReference>
<dbReference type="AlphaFoldDB" id="Q1QGG5"/>
<dbReference type="KEGG" id="nha:Nham_4013"/>
<dbReference type="EMBL" id="CP000319">
    <property type="protein sequence ID" value="ABE64167.1"/>
    <property type="molecule type" value="Genomic_DNA"/>
</dbReference>
<dbReference type="STRING" id="323097.Nham_3437"/>
<dbReference type="KEGG" id="nha:Nham_3437"/>
<dbReference type="PANTHER" id="PTHR46564">
    <property type="entry name" value="TRANSPOSASE"/>
    <property type="match status" value="1"/>
</dbReference>
<dbReference type="InterPro" id="IPR038717">
    <property type="entry name" value="Tc1-like_DDE_dom"/>
</dbReference>
<keyword evidence="4" id="KW-1185">Reference proteome</keyword>
<name>Q1QGG5_NITHX</name>
<dbReference type="HOGENOM" id="CLU_056788_10_0_5"/>
<protein>
    <submittedName>
        <fullName evidence="3">ISSpo6, transposase OrfB</fullName>
    </submittedName>
</protein>
<dbReference type="Proteomes" id="UP000001953">
    <property type="component" value="Chromosome"/>
</dbReference>
<proteinExistence type="predicted"/>
<dbReference type="InterPro" id="IPR036397">
    <property type="entry name" value="RNaseH_sf"/>
</dbReference>
<evidence type="ECO:0000259" key="1">
    <source>
        <dbReference type="Pfam" id="PF13358"/>
    </source>
</evidence>
<dbReference type="InterPro" id="IPR047655">
    <property type="entry name" value="Transpos_IS630-like"/>
</dbReference>
<evidence type="ECO:0000313" key="2">
    <source>
        <dbReference type="EMBL" id="ABE64167.1"/>
    </source>
</evidence>
<organism evidence="3 4">
    <name type="scientific">Nitrobacter hamburgensis (strain DSM 10229 / NCIMB 13809 / X14)</name>
    <dbReference type="NCBI Taxonomy" id="323097"/>
    <lineage>
        <taxon>Bacteria</taxon>
        <taxon>Pseudomonadati</taxon>
        <taxon>Pseudomonadota</taxon>
        <taxon>Alphaproteobacteria</taxon>
        <taxon>Hyphomicrobiales</taxon>
        <taxon>Nitrobacteraceae</taxon>
        <taxon>Nitrobacter</taxon>
    </lineage>
</organism>
<evidence type="ECO:0000313" key="3">
    <source>
        <dbReference type="EMBL" id="ABE64682.1"/>
    </source>
</evidence>
<dbReference type="Pfam" id="PF13358">
    <property type="entry name" value="DDE_3"/>
    <property type="match status" value="1"/>
</dbReference>
<accession>Q1QGG5</accession>